<keyword evidence="2" id="KW-0963">Cytoplasm</keyword>
<comment type="similarity">
    <text evidence="1 2">Belongs to the DTD family.</text>
</comment>
<dbReference type="Pfam" id="PF02580">
    <property type="entry name" value="Tyr_Deacylase"/>
    <property type="match status" value="1"/>
</dbReference>
<comment type="caution">
    <text evidence="3">The sequence shown here is derived from an EMBL/GenBank/DDBJ whole genome shotgun (WGS) entry which is preliminary data.</text>
</comment>
<dbReference type="GO" id="GO:0051500">
    <property type="term" value="F:D-tyrosyl-tRNA(Tyr) deacylase activity"/>
    <property type="evidence" value="ECO:0007669"/>
    <property type="project" value="TreeGrafter"/>
</dbReference>
<dbReference type="Proteomes" id="UP000034081">
    <property type="component" value="Unassembled WGS sequence"/>
</dbReference>
<feature type="short sequence motif" description="Gly-cisPro motif, important for rejection of L-amino acids" evidence="2">
    <location>
        <begin position="139"/>
        <end position="140"/>
    </location>
</feature>
<dbReference type="HAMAP" id="MF_00518">
    <property type="entry name" value="Deacylase_Dtd"/>
    <property type="match status" value="1"/>
</dbReference>
<dbReference type="EC" id="3.1.1.-" evidence="2"/>
<dbReference type="InterPro" id="IPR003732">
    <property type="entry name" value="Daa-tRNA_deacyls_DTD"/>
</dbReference>
<keyword evidence="2" id="KW-0820">tRNA-binding</keyword>
<comment type="subunit">
    <text evidence="2">Homodimer.</text>
</comment>
<dbReference type="GO" id="GO:0005737">
    <property type="term" value="C:cytoplasm"/>
    <property type="evidence" value="ECO:0007669"/>
    <property type="project" value="UniProtKB-SubCell"/>
</dbReference>
<dbReference type="PANTHER" id="PTHR10472:SF5">
    <property type="entry name" value="D-AMINOACYL-TRNA DEACYLASE 1"/>
    <property type="match status" value="1"/>
</dbReference>
<comment type="subcellular location">
    <subcellularLocation>
        <location evidence="2">Cytoplasm</location>
    </subcellularLocation>
</comment>
<dbReference type="GO" id="GO:0106026">
    <property type="term" value="F:Gly-tRNA(Ala) deacylase activity"/>
    <property type="evidence" value="ECO:0007669"/>
    <property type="project" value="UniProtKB-UniRule"/>
</dbReference>
<dbReference type="PATRIC" id="fig|1618570.3.peg.668"/>
<dbReference type="GO" id="GO:0000049">
    <property type="term" value="F:tRNA binding"/>
    <property type="evidence" value="ECO:0007669"/>
    <property type="project" value="UniProtKB-UniRule"/>
</dbReference>
<dbReference type="STRING" id="1618570.UT08_C0006G0014"/>
<dbReference type="Gene3D" id="3.50.80.10">
    <property type="entry name" value="D-tyrosyl-tRNA(Tyr) deacylase"/>
    <property type="match status" value="1"/>
</dbReference>
<proteinExistence type="inferred from homology"/>
<dbReference type="InterPro" id="IPR023509">
    <property type="entry name" value="DTD-like_sf"/>
</dbReference>
<keyword evidence="2" id="KW-0378">Hydrolase</keyword>
<evidence type="ECO:0000256" key="2">
    <source>
        <dbReference type="HAMAP-Rule" id="MF_00518"/>
    </source>
</evidence>
<organism evidence="3 4">
    <name type="scientific">Candidatus Woesebacteria bacterium GW2011_GWB1_38_8</name>
    <dbReference type="NCBI Taxonomy" id="1618570"/>
    <lineage>
        <taxon>Bacteria</taxon>
        <taxon>Candidatus Woeseibacteriota</taxon>
    </lineage>
</organism>
<dbReference type="EC" id="3.1.1.96" evidence="2"/>
<dbReference type="SUPFAM" id="SSF69500">
    <property type="entry name" value="DTD-like"/>
    <property type="match status" value="1"/>
</dbReference>
<dbReference type="FunFam" id="3.50.80.10:FF:000001">
    <property type="entry name" value="D-aminoacyl-tRNA deacylase"/>
    <property type="match status" value="1"/>
</dbReference>
<dbReference type="AlphaFoldDB" id="A0A0G0P7Y0"/>
<dbReference type="PANTHER" id="PTHR10472">
    <property type="entry name" value="D-TYROSYL-TRNA TYR DEACYLASE"/>
    <property type="match status" value="1"/>
</dbReference>
<comment type="catalytic activity">
    <reaction evidence="2">
        <text>glycyl-tRNA(Ala) + H2O = tRNA(Ala) + glycine + H(+)</text>
        <dbReference type="Rhea" id="RHEA:53744"/>
        <dbReference type="Rhea" id="RHEA-COMP:9657"/>
        <dbReference type="Rhea" id="RHEA-COMP:13640"/>
        <dbReference type="ChEBI" id="CHEBI:15377"/>
        <dbReference type="ChEBI" id="CHEBI:15378"/>
        <dbReference type="ChEBI" id="CHEBI:57305"/>
        <dbReference type="ChEBI" id="CHEBI:78442"/>
        <dbReference type="ChEBI" id="CHEBI:78522"/>
    </reaction>
</comment>
<reference evidence="3 4" key="1">
    <citation type="journal article" date="2015" name="Nature">
        <title>rRNA introns, odd ribosomes, and small enigmatic genomes across a large radiation of phyla.</title>
        <authorList>
            <person name="Brown C.T."/>
            <person name="Hug L.A."/>
            <person name="Thomas B.C."/>
            <person name="Sharon I."/>
            <person name="Castelle C.J."/>
            <person name="Singh A."/>
            <person name="Wilkins M.J."/>
            <person name="Williams K.H."/>
            <person name="Banfield J.F."/>
        </authorList>
    </citation>
    <scope>NUCLEOTIDE SEQUENCE [LARGE SCALE GENOMIC DNA]</scope>
</reference>
<dbReference type="EMBL" id="LBVL01000006">
    <property type="protein sequence ID" value="KKQ85431.1"/>
    <property type="molecule type" value="Genomic_DNA"/>
</dbReference>
<sequence length="145" mass="15718">MRLVIQRVSSAEVKVIDSGKSVGKINKGLLILVGVGQEDSKMDAEILADKVSKLRIMSDDNNKMNLSVKDVEADILAVSQFTLLADTSGGNRPSFIKAAEPRLAGEIYKHFVARLRNLGTKVETGKFGAYMKINAILDGPVTIIM</sequence>
<gene>
    <name evidence="2" type="primary">dtd</name>
    <name evidence="3" type="ORF">UT08_C0006G0014</name>
</gene>
<name>A0A0G0P7Y0_9BACT</name>
<dbReference type="GO" id="GO:0043908">
    <property type="term" value="F:Ser(Gly)-tRNA(Ala) hydrolase activity"/>
    <property type="evidence" value="ECO:0007669"/>
    <property type="project" value="UniProtKB-UniRule"/>
</dbReference>
<dbReference type="GO" id="GO:0019478">
    <property type="term" value="P:D-amino acid catabolic process"/>
    <property type="evidence" value="ECO:0007669"/>
    <property type="project" value="UniProtKB-UniRule"/>
</dbReference>
<evidence type="ECO:0000313" key="4">
    <source>
        <dbReference type="Proteomes" id="UP000034081"/>
    </source>
</evidence>
<comment type="domain">
    <text evidence="2">A Gly-cisPro motif from one monomer fits into the active site of the other monomer to allow specific chiral rejection of L-amino acids.</text>
</comment>
<keyword evidence="2" id="KW-0694">RNA-binding</keyword>
<protein>
    <recommendedName>
        <fullName evidence="2">D-aminoacyl-tRNA deacylase</fullName>
        <shortName evidence="2">DTD</shortName>
        <ecNumber evidence="2">3.1.1.96</ecNumber>
    </recommendedName>
    <alternativeName>
        <fullName evidence="2">Gly-tRNA(Ala) deacylase</fullName>
        <ecNumber evidence="2">3.1.1.-</ecNumber>
    </alternativeName>
</protein>
<evidence type="ECO:0000313" key="3">
    <source>
        <dbReference type="EMBL" id="KKQ85431.1"/>
    </source>
</evidence>
<evidence type="ECO:0000256" key="1">
    <source>
        <dbReference type="ARBA" id="ARBA00009673"/>
    </source>
</evidence>
<comment type="function">
    <text evidence="2">An aminoacyl-tRNA editing enzyme that deacylates mischarged D-aminoacyl-tRNAs. Also deacylates mischarged glycyl-tRNA(Ala), protecting cells against glycine mischarging by AlaRS. Acts via tRNA-based rather than protein-based catalysis; rejects L-amino acids rather than detecting D-amino acids in the active site. By recycling D-aminoacyl-tRNA to D-amino acids and free tRNA molecules, this enzyme counteracts the toxicity associated with the formation of D-aminoacyl-tRNA entities in vivo and helps enforce protein L-homochirality.</text>
</comment>
<dbReference type="NCBIfam" id="TIGR00256">
    <property type="entry name" value="D-aminoacyl-tRNA deacylase"/>
    <property type="match status" value="1"/>
</dbReference>
<comment type="catalytic activity">
    <reaction evidence="2">
        <text>a D-aminoacyl-tRNA + H2O = a tRNA + a D-alpha-amino acid + H(+)</text>
        <dbReference type="Rhea" id="RHEA:13953"/>
        <dbReference type="Rhea" id="RHEA-COMP:10123"/>
        <dbReference type="Rhea" id="RHEA-COMP:10124"/>
        <dbReference type="ChEBI" id="CHEBI:15377"/>
        <dbReference type="ChEBI" id="CHEBI:15378"/>
        <dbReference type="ChEBI" id="CHEBI:59871"/>
        <dbReference type="ChEBI" id="CHEBI:78442"/>
        <dbReference type="ChEBI" id="CHEBI:79333"/>
        <dbReference type="EC" id="3.1.1.96"/>
    </reaction>
</comment>
<accession>A0A0G0P7Y0</accession>